<gene>
    <name evidence="3" type="ORF">SCHPADRAFT_992348</name>
</gene>
<dbReference type="InterPro" id="IPR000757">
    <property type="entry name" value="Beta-glucanase-like"/>
</dbReference>
<dbReference type="SUPFAM" id="SSF49899">
    <property type="entry name" value="Concanavalin A-like lectins/glucanases"/>
    <property type="match status" value="1"/>
</dbReference>
<evidence type="ECO:0000313" key="3">
    <source>
        <dbReference type="EMBL" id="KLO20267.1"/>
    </source>
</evidence>
<protein>
    <recommendedName>
        <fullName evidence="2">GH16 domain-containing protein</fullName>
    </recommendedName>
</protein>
<dbReference type="Proteomes" id="UP000053477">
    <property type="component" value="Unassembled WGS sequence"/>
</dbReference>
<dbReference type="PANTHER" id="PTHR10963">
    <property type="entry name" value="GLYCOSYL HYDROLASE-RELATED"/>
    <property type="match status" value="1"/>
</dbReference>
<organism evidence="3 4">
    <name type="scientific">Schizopora paradoxa</name>
    <dbReference type="NCBI Taxonomy" id="27342"/>
    <lineage>
        <taxon>Eukaryota</taxon>
        <taxon>Fungi</taxon>
        <taxon>Dikarya</taxon>
        <taxon>Basidiomycota</taxon>
        <taxon>Agaricomycotina</taxon>
        <taxon>Agaricomycetes</taxon>
        <taxon>Hymenochaetales</taxon>
        <taxon>Schizoporaceae</taxon>
        <taxon>Schizopora</taxon>
    </lineage>
</organism>
<dbReference type="AlphaFoldDB" id="A0A0H2S7N2"/>
<evidence type="ECO:0000313" key="4">
    <source>
        <dbReference type="Proteomes" id="UP000053477"/>
    </source>
</evidence>
<dbReference type="Pfam" id="PF26113">
    <property type="entry name" value="GH16_XgeA"/>
    <property type="match status" value="1"/>
</dbReference>
<feature type="domain" description="GH16" evidence="2">
    <location>
        <begin position="60"/>
        <end position="343"/>
    </location>
</feature>
<evidence type="ECO:0000256" key="1">
    <source>
        <dbReference type="SAM" id="SignalP"/>
    </source>
</evidence>
<name>A0A0H2S7N2_9AGAM</name>
<dbReference type="CDD" id="cd02181">
    <property type="entry name" value="GH16_fungal_Lam16A_glucanase"/>
    <property type="match status" value="1"/>
</dbReference>
<dbReference type="PANTHER" id="PTHR10963:SF24">
    <property type="entry name" value="GLYCOSIDASE C21B10.07-RELATED"/>
    <property type="match status" value="1"/>
</dbReference>
<proteinExistence type="predicted"/>
<reference evidence="3 4" key="1">
    <citation type="submission" date="2015-04" db="EMBL/GenBank/DDBJ databases">
        <title>Complete genome sequence of Schizopora paradoxa KUC8140, a cosmopolitan wood degrader in East Asia.</title>
        <authorList>
            <consortium name="DOE Joint Genome Institute"/>
            <person name="Min B."/>
            <person name="Park H."/>
            <person name="Jang Y."/>
            <person name="Kim J.-J."/>
            <person name="Kim K.H."/>
            <person name="Pangilinan J."/>
            <person name="Lipzen A."/>
            <person name="Riley R."/>
            <person name="Grigoriev I.V."/>
            <person name="Spatafora J.W."/>
            <person name="Choi I.-G."/>
        </authorList>
    </citation>
    <scope>NUCLEOTIDE SEQUENCE [LARGE SCALE GENOMIC DNA]</scope>
    <source>
        <strain evidence="3 4">KUC8140</strain>
    </source>
</reference>
<sequence length="411" mass="44744">MSPLSSSLALTVFSLLSIQPFVPSHSPSTLVHALPSPLEGFVDSLRSIPTILREPWKRQSDSGNATSPSVNSTGKAVWILQDTYEGKTFFDDWNFYTGPDPTNGLVHFLDQNDALAQGLAYVQDDGKVIMKGDNTTVLPVGTNRSSVRIQSNKTYTGGLFILDLNRAPWGCGVWPAFWTFGAGVTWPQWGEIDILEGVHDNVHNQVTWHTDAGCNLVTSPTGQNNFTGTPVGQTDCDGNINSNAGCGITDWSRVSYGETFDAQGGGMYAMKWDETGIAVWYFYRVSLPQDILDGTPDPTTWVTPSALLSPEGCDPFVYFNNHQIVFDITFCGDWAGNTYATTPGCTGTCPDHLTDPTNFVNASWSINSLKVYRKQDLSGVVSSGASRTILTLRESGLWAVLSAMALWITLP</sequence>
<feature type="signal peptide" evidence="1">
    <location>
        <begin position="1"/>
        <end position="24"/>
    </location>
</feature>
<dbReference type="EMBL" id="KQ085883">
    <property type="protein sequence ID" value="KLO20267.1"/>
    <property type="molecule type" value="Genomic_DNA"/>
</dbReference>
<dbReference type="GO" id="GO:0004553">
    <property type="term" value="F:hydrolase activity, hydrolyzing O-glycosyl compounds"/>
    <property type="evidence" value="ECO:0007669"/>
    <property type="project" value="InterPro"/>
</dbReference>
<dbReference type="GO" id="GO:0009251">
    <property type="term" value="P:glucan catabolic process"/>
    <property type="evidence" value="ECO:0007669"/>
    <property type="project" value="TreeGrafter"/>
</dbReference>
<dbReference type="STRING" id="27342.A0A0H2S7N2"/>
<feature type="chain" id="PRO_5005202452" description="GH16 domain-containing protein" evidence="1">
    <location>
        <begin position="25"/>
        <end position="411"/>
    </location>
</feature>
<dbReference type="OrthoDB" id="192832at2759"/>
<dbReference type="InParanoid" id="A0A0H2S7N2"/>
<dbReference type="InterPro" id="IPR013320">
    <property type="entry name" value="ConA-like_dom_sf"/>
</dbReference>
<keyword evidence="1" id="KW-0732">Signal</keyword>
<keyword evidence="4" id="KW-1185">Reference proteome</keyword>
<accession>A0A0H2S7N2</accession>
<dbReference type="PROSITE" id="PS51762">
    <property type="entry name" value="GH16_2"/>
    <property type="match status" value="1"/>
</dbReference>
<dbReference type="InterPro" id="IPR050546">
    <property type="entry name" value="Glycosyl_Hydrlase_16"/>
</dbReference>
<evidence type="ECO:0000259" key="2">
    <source>
        <dbReference type="PROSITE" id="PS51762"/>
    </source>
</evidence>
<dbReference type="Gene3D" id="2.60.120.200">
    <property type="match status" value="1"/>
</dbReference>